<dbReference type="Gene3D" id="3.30.565.10">
    <property type="entry name" value="Histidine kinase-like ATPase, C-terminal domain"/>
    <property type="match status" value="1"/>
</dbReference>
<name>A0A9X3MYI0_9ACTN</name>
<dbReference type="SUPFAM" id="SSF158472">
    <property type="entry name" value="HAMP domain-like"/>
    <property type="match status" value="1"/>
</dbReference>
<dbReference type="InterPro" id="IPR003660">
    <property type="entry name" value="HAMP_dom"/>
</dbReference>
<dbReference type="SMART" id="SM00304">
    <property type="entry name" value="HAMP"/>
    <property type="match status" value="1"/>
</dbReference>
<dbReference type="SMART" id="SM00387">
    <property type="entry name" value="HATPase_c"/>
    <property type="match status" value="1"/>
</dbReference>
<dbReference type="GO" id="GO:0000155">
    <property type="term" value="F:phosphorelay sensor kinase activity"/>
    <property type="evidence" value="ECO:0007669"/>
    <property type="project" value="InterPro"/>
</dbReference>
<feature type="transmembrane region" description="Helical" evidence="11">
    <location>
        <begin position="160"/>
        <end position="179"/>
    </location>
</feature>
<comment type="catalytic activity">
    <reaction evidence="1">
        <text>ATP + protein L-histidine = ADP + protein N-phospho-L-histidine.</text>
        <dbReference type="EC" id="2.7.13.3"/>
    </reaction>
</comment>
<accession>A0A9X3MYI0</accession>
<comment type="subcellular location">
    <subcellularLocation>
        <location evidence="2">Cell membrane</location>
    </subcellularLocation>
</comment>
<evidence type="ECO:0000256" key="1">
    <source>
        <dbReference type="ARBA" id="ARBA00000085"/>
    </source>
</evidence>
<evidence type="ECO:0000256" key="7">
    <source>
        <dbReference type="ARBA" id="ARBA00022777"/>
    </source>
</evidence>
<evidence type="ECO:0000256" key="9">
    <source>
        <dbReference type="ARBA" id="ARBA00023012"/>
    </source>
</evidence>
<dbReference type="SUPFAM" id="SSF55874">
    <property type="entry name" value="ATPase domain of HSP90 chaperone/DNA topoisomerase II/histidine kinase"/>
    <property type="match status" value="1"/>
</dbReference>
<reference evidence="14" key="1">
    <citation type="submission" date="2022-10" db="EMBL/GenBank/DDBJ databases">
        <title>The WGS of Solirubrobacter ginsenosidimutans DSM 21036.</title>
        <authorList>
            <person name="Jiang Z."/>
        </authorList>
    </citation>
    <scope>NUCLEOTIDE SEQUENCE</scope>
    <source>
        <strain evidence="14">DSM 21036</strain>
    </source>
</reference>
<evidence type="ECO:0000313" key="14">
    <source>
        <dbReference type="EMBL" id="MDA0165109.1"/>
    </source>
</evidence>
<keyword evidence="5" id="KW-0808">Transferase</keyword>
<dbReference type="Pfam" id="PF00672">
    <property type="entry name" value="HAMP"/>
    <property type="match status" value="1"/>
</dbReference>
<feature type="domain" description="Histidine kinase" evidence="12">
    <location>
        <begin position="245"/>
        <end position="455"/>
    </location>
</feature>
<dbReference type="InterPro" id="IPR003661">
    <property type="entry name" value="HisK_dim/P_dom"/>
</dbReference>
<dbReference type="AlphaFoldDB" id="A0A9X3MYI0"/>
<dbReference type="Proteomes" id="UP001149140">
    <property type="component" value="Unassembled WGS sequence"/>
</dbReference>
<dbReference type="SUPFAM" id="SSF47384">
    <property type="entry name" value="Homodimeric domain of signal transducing histidine kinase"/>
    <property type="match status" value="1"/>
</dbReference>
<evidence type="ECO:0000256" key="10">
    <source>
        <dbReference type="ARBA" id="ARBA00023136"/>
    </source>
</evidence>
<evidence type="ECO:0000256" key="8">
    <source>
        <dbReference type="ARBA" id="ARBA00022989"/>
    </source>
</evidence>
<evidence type="ECO:0000256" key="5">
    <source>
        <dbReference type="ARBA" id="ARBA00022679"/>
    </source>
</evidence>
<evidence type="ECO:0000256" key="6">
    <source>
        <dbReference type="ARBA" id="ARBA00022692"/>
    </source>
</evidence>
<evidence type="ECO:0000256" key="4">
    <source>
        <dbReference type="ARBA" id="ARBA00022553"/>
    </source>
</evidence>
<dbReference type="PANTHER" id="PTHR45436">
    <property type="entry name" value="SENSOR HISTIDINE KINASE YKOH"/>
    <property type="match status" value="1"/>
</dbReference>
<dbReference type="EMBL" id="JAPDOD010000042">
    <property type="protein sequence ID" value="MDA0165109.1"/>
    <property type="molecule type" value="Genomic_DNA"/>
</dbReference>
<keyword evidence="6 11" id="KW-0812">Transmembrane</keyword>
<keyword evidence="9" id="KW-0902">Two-component regulatory system</keyword>
<keyword evidence="10 11" id="KW-0472">Membrane</keyword>
<dbReference type="InterPro" id="IPR003594">
    <property type="entry name" value="HATPase_dom"/>
</dbReference>
<dbReference type="CDD" id="cd06225">
    <property type="entry name" value="HAMP"/>
    <property type="match status" value="1"/>
</dbReference>
<dbReference type="Gene3D" id="6.10.340.10">
    <property type="match status" value="1"/>
</dbReference>
<dbReference type="Pfam" id="PF00512">
    <property type="entry name" value="HisKA"/>
    <property type="match status" value="1"/>
</dbReference>
<keyword evidence="7 14" id="KW-0418">Kinase</keyword>
<dbReference type="InterPro" id="IPR036890">
    <property type="entry name" value="HATPase_C_sf"/>
</dbReference>
<dbReference type="PRINTS" id="PR00344">
    <property type="entry name" value="BCTRLSENSOR"/>
</dbReference>
<protein>
    <recommendedName>
        <fullName evidence="3">histidine kinase</fullName>
        <ecNumber evidence="3">2.7.13.3</ecNumber>
    </recommendedName>
</protein>
<evidence type="ECO:0000256" key="11">
    <source>
        <dbReference type="SAM" id="Phobius"/>
    </source>
</evidence>
<organism evidence="14 15">
    <name type="scientific">Solirubrobacter ginsenosidimutans</name>
    <dbReference type="NCBI Taxonomy" id="490573"/>
    <lineage>
        <taxon>Bacteria</taxon>
        <taxon>Bacillati</taxon>
        <taxon>Actinomycetota</taxon>
        <taxon>Thermoleophilia</taxon>
        <taxon>Solirubrobacterales</taxon>
        <taxon>Solirubrobacteraceae</taxon>
        <taxon>Solirubrobacter</taxon>
    </lineage>
</organism>
<dbReference type="PANTHER" id="PTHR45436:SF5">
    <property type="entry name" value="SENSOR HISTIDINE KINASE TRCS"/>
    <property type="match status" value="1"/>
</dbReference>
<evidence type="ECO:0000256" key="3">
    <source>
        <dbReference type="ARBA" id="ARBA00012438"/>
    </source>
</evidence>
<dbReference type="Pfam" id="PF02518">
    <property type="entry name" value="HATPase_c"/>
    <property type="match status" value="1"/>
</dbReference>
<comment type="caution">
    <text evidence="14">The sequence shown here is derived from an EMBL/GenBank/DDBJ whole genome shotgun (WGS) entry which is preliminary data.</text>
</comment>
<dbReference type="InterPro" id="IPR005467">
    <property type="entry name" value="His_kinase_dom"/>
</dbReference>
<evidence type="ECO:0000313" key="15">
    <source>
        <dbReference type="Proteomes" id="UP001149140"/>
    </source>
</evidence>
<keyword evidence="15" id="KW-1185">Reference proteome</keyword>
<dbReference type="SMART" id="SM00388">
    <property type="entry name" value="HisKA"/>
    <property type="match status" value="1"/>
</dbReference>
<dbReference type="InterPro" id="IPR004358">
    <property type="entry name" value="Sig_transdc_His_kin-like_C"/>
</dbReference>
<dbReference type="Gene3D" id="1.10.287.130">
    <property type="match status" value="1"/>
</dbReference>
<dbReference type="PROSITE" id="PS50885">
    <property type="entry name" value="HAMP"/>
    <property type="match status" value="1"/>
</dbReference>
<feature type="domain" description="HAMP" evidence="13">
    <location>
        <begin position="184"/>
        <end position="237"/>
    </location>
</feature>
<gene>
    <name evidence="14" type="ORF">OM076_32875</name>
</gene>
<dbReference type="InterPro" id="IPR050428">
    <property type="entry name" value="TCS_sensor_his_kinase"/>
</dbReference>
<proteinExistence type="predicted"/>
<dbReference type="PROSITE" id="PS50109">
    <property type="entry name" value="HIS_KIN"/>
    <property type="match status" value="1"/>
</dbReference>
<evidence type="ECO:0000256" key="2">
    <source>
        <dbReference type="ARBA" id="ARBA00004236"/>
    </source>
</evidence>
<dbReference type="EC" id="2.7.13.3" evidence="3"/>
<dbReference type="GO" id="GO:0005886">
    <property type="term" value="C:plasma membrane"/>
    <property type="evidence" value="ECO:0007669"/>
    <property type="project" value="UniProtKB-SubCell"/>
</dbReference>
<evidence type="ECO:0000259" key="13">
    <source>
        <dbReference type="PROSITE" id="PS50885"/>
    </source>
</evidence>
<sequence length="462" mass="49304">MRTRLLGLVGGLMAVVLLALGVPLGIDLASVRTQRVFLDRLNDANRFVQVAQQQGDRSVLAAKLARYEEVYGIVVAVLDHSGRVRAASRPGLRAQSLTAPAQRLATVALSGHHGEPPHAIWPWTGAPLVVAQPVINGGDVVGAVVTLSPTDRLRRSVARAWLVVILGELIAVIGCALLASRLTRWILRPVLDLDLTAHEIATGRMAARALDGSGPPELRRLTGSFNVMAANVERIVERQRNFLADASHQLRNPLSALLLRLDSLSLRAPDGCEAEVDAAASEGRHLAGILERLLHLAQAEEADPLPERIDLAPIVERRIEAWWPAAHAKGMTIGRSGDAHVEAIADPVALSSALDVVLDNAVKFGPAGSTVRVSVEHAADGALVAVRDEGPGLGPDELCRASDRFWRGRRHQNVDGSGLGLAIARTLLEQSGARLELRTLQPRGLEASLRFGVAEPAQRGGV</sequence>
<keyword evidence="8 11" id="KW-1133">Transmembrane helix</keyword>
<dbReference type="CDD" id="cd00075">
    <property type="entry name" value="HATPase"/>
    <property type="match status" value="1"/>
</dbReference>
<dbReference type="InterPro" id="IPR036097">
    <property type="entry name" value="HisK_dim/P_sf"/>
</dbReference>
<keyword evidence="4" id="KW-0597">Phosphoprotein</keyword>
<evidence type="ECO:0000259" key="12">
    <source>
        <dbReference type="PROSITE" id="PS50109"/>
    </source>
</evidence>
<dbReference type="RefSeq" id="WP_270044366.1">
    <property type="nucleotide sequence ID" value="NZ_JAPDOD010000042.1"/>
</dbReference>